<accession>A0A371J842</accession>
<feature type="chain" id="PRO_5016621246" description="Lipoprotein" evidence="1">
    <location>
        <begin position="22"/>
        <end position="182"/>
    </location>
</feature>
<keyword evidence="1" id="KW-0732">Signal</keyword>
<sequence>MKKLAVSLLLIATAIINVACASENSRIKDSKMIETDQVPIITRAESEDVRLEDNSTEKGTKMIKMPIQINSDGIDELRYLELKEDSTIQEKIDIMIKTISEECFSGLPLKVTIYNDNRADVELVELDPANESRITWKDEYLNDKSKESTINIIVKNLLQDDYKGAWIDKVKLYYNEELITLD</sequence>
<dbReference type="RefSeq" id="WP_094366790.1">
    <property type="nucleotide sequence ID" value="NZ_NOJY02000004.1"/>
</dbReference>
<evidence type="ECO:0000313" key="2">
    <source>
        <dbReference type="EMBL" id="RDY28895.1"/>
    </source>
</evidence>
<organism evidence="2 3">
    <name type="scientific">Romboutsia weinsteinii</name>
    <dbReference type="NCBI Taxonomy" id="2020949"/>
    <lineage>
        <taxon>Bacteria</taxon>
        <taxon>Bacillati</taxon>
        <taxon>Bacillota</taxon>
        <taxon>Clostridia</taxon>
        <taxon>Peptostreptococcales</taxon>
        <taxon>Peptostreptococcaceae</taxon>
        <taxon>Romboutsia</taxon>
    </lineage>
</organism>
<name>A0A371J842_9FIRM</name>
<dbReference type="EMBL" id="NOJY02000004">
    <property type="protein sequence ID" value="RDY28895.1"/>
    <property type="molecule type" value="Genomic_DNA"/>
</dbReference>
<feature type="signal peptide" evidence="1">
    <location>
        <begin position="1"/>
        <end position="21"/>
    </location>
</feature>
<evidence type="ECO:0008006" key="4">
    <source>
        <dbReference type="Google" id="ProtNLM"/>
    </source>
</evidence>
<keyword evidence="3" id="KW-1185">Reference proteome</keyword>
<reference evidence="2 3" key="1">
    <citation type="journal article" date="2017" name="Genome Announc.">
        <title>Draft Genome Sequence of Romboutsia weinsteinii sp. nov. Strain CCRI-19649(T) Isolated from Surface Water.</title>
        <authorList>
            <person name="Maheux A.F."/>
            <person name="Boudreau D.K."/>
            <person name="Berube E."/>
            <person name="Boissinot M."/>
            <person name="Cantin P."/>
            <person name="Raymond F."/>
            <person name="Corbeil J."/>
            <person name="Omar R.F."/>
            <person name="Bergeron M.G."/>
        </authorList>
    </citation>
    <scope>NUCLEOTIDE SEQUENCE [LARGE SCALE GENOMIC DNA]</scope>
    <source>
        <strain evidence="2 3">CCRI-19649</strain>
    </source>
</reference>
<dbReference type="AlphaFoldDB" id="A0A371J842"/>
<protein>
    <recommendedName>
        <fullName evidence="4">Lipoprotein</fullName>
    </recommendedName>
</protein>
<proteinExistence type="predicted"/>
<dbReference type="OrthoDB" id="1752716at2"/>
<gene>
    <name evidence="2" type="ORF">CHL78_002945</name>
</gene>
<evidence type="ECO:0000256" key="1">
    <source>
        <dbReference type="SAM" id="SignalP"/>
    </source>
</evidence>
<dbReference type="Proteomes" id="UP000215694">
    <property type="component" value="Unassembled WGS sequence"/>
</dbReference>
<evidence type="ECO:0000313" key="3">
    <source>
        <dbReference type="Proteomes" id="UP000215694"/>
    </source>
</evidence>
<comment type="caution">
    <text evidence="2">The sequence shown here is derived from an EMBL/GenBank/DDBJ whole genome shotgun (WGS) entry which is preliminary data.</text>
</comment>